<keyword evidence="7" id="KW-1185">Reference proteome</keyword>
<dbReference type="InterPro" id="IPR001647">
    <property type="entry name" value="HTH_TetR"/>
</dbReference>
<dbReference type="Pfam" id="PF00440">
    <property type="entry name" value="TetR_N"/>
    <property type="match status" value="1"/>
</dbReference>
<dbReference type="RefSeq" id="WP_167926330.1">
    <property type="nucleotide sequence ID" value="NZ_JAATVY010000011.1"/>
</dbReference>
<dbReference type="PANTHER" id="PTHR30055">
    <property type="entry name" value="HTH-TYPE TRANSCRIPTIONAL REGULATOR RUTR"/>
    <property type="match status" value="1"/>
</dbReference>
<dbReference type="InterPro" id="IPR025996">
    <property type="entry name" value="MT1864/Rv1816-like_C"/>
</dbReference>
<dbReference type="SUPFAM" id="SSF46689">
    <property type="entry name" value="Homeodomain-like"/>
    <property type="match status" value="1"/>
</dbReference>
<evidence type="ECO:0000259" key="5">
    <source>
        <dbReference type="PROSITE" id="PS50977"/>
    </source>
</evidence>
<evidence type="ECO:0000256" key="4">
    <source>
        <dbReference type="PROSITE-ProRule" id="PRU00335"/>
    </source>
</evidence>
<feature type="domain" description="HTH tetR-type" evidence="5">
    <location>
        <begin position="14"/>
        <end position="74"/>
    </location>
</feature>
<keyword evidence="1" id="KW-0805">Transcription regulation</keyword>
<dbReference type="PROSITE" id="PS50977">
    <property type="entry name" value="HTH_TETR_2"/>
    <property type="match status" value="1"/>
</dbReference>
<dbReference type="EMBL" id="JAATVY010000011">
    <property type="protein sequence ID" value="NJC71435.1"/>
    <property type="molecule type" value="Genomic_DNA"/>
</dbReference>
<reference evidence="6 7" key="1">
    <citation type="submission" date="2020-03" db="EMBL/GenBank/DDBJ databases">
        <title>WGS of the type strain of Planosporangium spp.</title>
        <authorList>
            <person name="Thawai C."/>
        </authorList>
    </citation>
    <scope>NUCLEOTIDE SEQUENCE [LARGE SCALE GENOMIC DNA]</scope>
    <source>
        <strain evidence="6 7">TBRC 5610</strain>
    </source>
</reference>
<dbReference type="PANTHER" id="PTHR30055:SF220">
    <property type="entry name" value="TETR-FAMILY REGULATORY PROTEIN"/>
    <property type="match status" value="1"/>
</dbReference>
<feature type="DNA-binding region" description="H-T-H motif" evidence="4">
    <location>
        <begin position="37"/>
        <end position="56"/>
    </location>
</feature>
<proteinExistence type="predicted"/>
<comment type="caution">
    <text evidence="6">The sequence shown here is derived from an EMBL/GenBank/DDBJ whole genome shotgun (WGS) entry which is preliminary data.</text>
</comment>
<evidence type="ECO:0000256" key="3">
    <source>
        <dbReference type="ARBA" id="ARBA00023163"/>
    </source>
</evidence>
<dbReference type="InterPro" id="IPR036271">
    <property type="entry name" value="Tet_transcr_reg_TetR-rel_C_sf"/>
</dbReference>
<dbReference type="Gene3D" id="1.10.357.10">
    <property type="entry name" value="Tetracycline Repressor, domain 2"/>
    <property type="match status" value="1"/>
</dbReference>
<evidence type="ECO:0000313" key="6">
    <source>
        <dbReference type="EMBL" id="NJC71435.1"/>
    </source>
</evidence>
<evidence type="ECO:0000313" key="7">
    <source>
        <dbReference type="Proteomes" id="UP000722989"/>
    </source>
</evidence>
<accession>A0ABX0Y1X8</accession>
<gene>
    <name evidence="6" type="ORF">HC031_17170</name>
</gene>
<dbReference type="Pfam" id="PF13305">
    <property type="entry name" value="TetR_C_33"/>
    <property type="match status" value="1"/>
</dbReference>
<protein>
    <submittedName>
        <fullName evidence="6">TetR/AcrR family transcriptional regulator</fullName>
    </submittedName>
</protein>
<sequence length="226" mass="24020">MPNSKSPRASYHHGDLANALTVAATELARTGGPEAVVLREAARKVGVSATAAYRHFEGRGELIHAVKELALTELAARMQDELATSEPVPDPPAEALRRLRALGTGYIRFALAEPGLFRTAFCRADTPGMESEPVDMLGTRSFQMLVETLDTLVGCGWIPPDRRPYLELAAWSTVHGMADLLLDGPLRLCPPDQQEAAIQRALDMVADGIAALAAGHAGPAKVGPAP</sequence>
<dbReference type="Proteomes" id="UP000722989">
    <property type="component" value="Unassembled WGS sequence"/>
</dbReference>
<evidence type="ECO:0000256" key="1">
    <source>
        <dbReference type="ARBA" id="ARBA00023015"/>
    </source>
</evidence>
<keyword evidence="2 4" id="KW-0238">DNA-binding</keyword>
<keyword evidence="3" id="KW-0804">Transcription</keyword>
<evidence type="ECO:0000256" key="2">
    <source>
        <dbReference type="ARBA" id="ARBA00023125"/>
    </source>
</evidence>
<dbReference type="InterPro" id="IPR050109">
    <property type="entry name" value="HTH-type_TetR-like_transc_reg"/>
</dbReference>
<dbReference type="SUPFAM" id="SSF48498">
    <property type="entry name" value="Tetracyclin repressor-like, C-terminal domain"/>
    <property type="match status" value="1"/>
</dbReference>
<organism evidence="6 7">
    <name type="scientific">Planosporangium thailandense</name>
    <dbReference type="NCBI Taxonomy" id="765197"/>
    <lineage>
        <taxon>Bacteria</taxon>
        <taxon>Bacillati</taxon>
        <taxon>Actinomycetota</taxon>
        <taxon>Actinomycetes</taxon>
        <taxon>Micromonosporales</taxon>
        <taxon>Micromonosporaceae</taxon>
        <taxon>Planosporangium</taxon>
    </lineage>
</organism>
<name>A0ABX0Y1X8_9ACTN</name>
<dbReference type="InterPro" id="IPR009057">
    <property type="entry name" value="Homeodomain-like_sf"/>
</dbReference>